<evidence type="ECO:0000313" key="2">
    <source>
        <dbReference type="Proteomes" id="UP000485058"/>
    </source>
</evidence>
<gene>
    <name evidence="1" type="ORF">HaLaN_23719</name>
</gene>
<evidence type="ECO:0000313" key="1">
    <source>
        <dbReference type="EMBL" id="GFH25714.1"/>
    </source>
</evidence>
<accession>A0A6A0A1Y0</accession>
<reference evidence="1 2" key="1">
    <citation type="submission" date="2020-02" db="EMBL/GenBank/DDBJ databases">
        <title>Draft genome sequence of Haematococcus lacustris strain NIES-144.</title>
        <authorList>
            <person name="Morimoto D."/>
            <person name="Nakagawa S."/>
            <person name="Yoshida T."/>
            <person name="Sawayama S."/>
        </authorList>
    </citation>
    <scope>NUCLEOTIDE SEQUENCE [LARGE SCALE GENOMIC DNA]</scope>
    <source>
        <strain evidence="1 2">NIES-144</strain>
    </source>
</reference>
<dbReference type="AlphaFoldDB" id="A0A6A0A1Y0"/>
<comment type="caution">
    <text evidence="1">The sequence shown here is derived from an EMBL/GenBank/DDBJ whole genome shotgun (WGS) entry which is preliminary data.</text>
</comment>
<proteinExistence type="predicted"/>
<dbReference type="Proteomes" id="UP000485058">
    <property type="component" value="Unassembled WGS sequence"/>
</dbReference>
<sequence>MLSGQCKTYEAAGAADKGLGQARAWEHDVEIVWAATRYLGCAIGSCSAGVTDAAGQQYNVDNYLVCEYWPPGNVFGAFPRNVPPLLSGARSVCTRRS</sequence>
<dbReference type="SUPFAM" id="SSF55797">
    <property type="entry name" value="PR-1-like"/>
    <property type="match status" value="1"/>
</dbReference>
<dbReference type="Gene3D" id="3.40.33.10">
    <property type="entry name" value="CAP"/>
    <property type="match status" value="1"/>
</dbReference>
<keyword evidence="2" id="KW-1185">Reference proteome</keyword>
<dbReference type="InterPro" id="IPR035940">
    <property type="entry name" value="CAP_sf"/>
</dbReference>
<dbReference type="EMBL" id="BLLF01002896">
    <property type="protein sequence ID" value="GFH25714.1"/>
    <property type="molecule type" value="Genomic_DNA"/>
</dbReference>
<organism evidence="1 2">
    <name type="scientific">Haematococcus lacustris</name>
    <name type="common">Green alga</name>
    <name type="synonym">Haematococcus pluvialis</name>
    <dbReference type="NCBI Taxonomy" id="44745"/>
    <lineage>
        <taxon>Eukaryota</taxon>
        <taxon>Viridiplantae</taxon>
        <taxon>Chlorophyta</taxon>
        <taxon>core chlorophytes</taxon>
        <taxon>Chlorophyceae</taxon>
        <taxon>CS clade</taxon>
        <taxon>Chlamydomonadales</taxon>
        <taxon>Haematococcaceae</taxon>
        <taxon>Haematococcus</taxon>
    </lineage>
</organism>
<name>A0A6A0A1Y0_HAELA</name>
<protein>
    <submittedName>
        <fullName evidence="1">Related to fruiting body protein SC7</fullName>
    </submittedName>
</protein>